<protein>
    <submittedName>
        <fullName evidence="2">Uncharacterized protein</fullName>
    </submittedName>
</protein>
<dbReference type="RefSeq" id="XP_005650672.1">
    <property type="nucleotide sequence ID" value="XM_005650615.1"/>
</dbReference>
<dbReference type="KEGG" id="csl:COCSUDRAFT_32494"/>
<evidence type="ECO:0000313" key="2">
    <source>
        <dbReference type="EMBL" id="EIE26128.1"/>
    </source>
</evidence>
<organism evidence="2 3">
    <name type="scientific">Coccomyxa subellipsoidea (strain C-169)</name>
    <name type="common">Green microalga</name>
    <dbReference type="NCBI Taxonomy" id="574566"/>
    <lineage>
        <taxon>Eukaryota</taxon>
        <taxon>Viridiplantae</taxon>
        <taxon>Chlorophyta</taxon>
        <taxon>core chlorophytes</taxon>
        <taxon>Trebouxiophyceae</taxon>
        <taxon>Trebouxiophyceae incertae sedis</taxon>
        <taxon>Coccomyxaceae</taxon>
        <taxon>Coccomyxa</taxon>
        <taxon>Coccomyxa subellipsoidea</taxon>
    </lineage>
</organism>
<name>I0Z659_COCSC</name>
<feature type="region of interest" description="Disordered" evidence="1">
    <location>
        <begin position="1"/>
        <end position="59"/>
    </location>
</feature>
<reference evidence="2 3" key="1">
    <citation type="journal article" date="2012" name="Genome Biol.">
        <title>The genome of the polar eukaryotic microalga coccomyxa subellipsoidea reveals traits of cold adaptation.</title>
        <authorList>
            <person name="Blanc G."/>
            <person name="Agarkova I."/>
            <person name="Grimwood J."/>
            <person name="Kuo A."/>
            <person name="Brueggeman A."/>
            <person name="Dunigan D."/>
            <person name="Gurnon J."/>
            <person name="Ladunga I."/>
            <person name="Lindquist E."/>
            <person name="Lucas S."/>
            <person name="Pangilinan J."/>
            <person name="Proschold T."/>
            <person name="Salamov A."/>
            <person name="Schmutz J."/>
            <person name="Weeks D."/>
            <person name="Yamada T."/>
            <person name="Claverie J.M."/>
            <person name="Grigoriev I."/>
            <person name="Van Etten J."/>
            <person name="Lomsadze A."/>
            <person name="Borodovsky M."/>
        </authorList>
    </citation>
    <scope>NUCLEOTIDE SEQUENCE [LARGE SCALE GENOMIC DNA]</scope>
    <source>
        <strain evidence="2 3">C-169</strain>
    </source>
</reference>
<keyword evidence="3" id="KW-1185">Reference proteome</keyword>
<evidence type="ECO:0000313" key="3">
    <source>
        <dbReference type="Proteomes" id="UP000007264"/>
    </source>
</evidence>
<comment type="caution">
    <text evidence="2">The sequence shown here is derived from an EMBL/GenBank/DDBJ whole genome shotgun (WGS) entry which is preliminary data.</text>
</comment>
<gene>
    <name evidence="2" type="ORF">COCSUDRAFT_32494</name>
</gene>
<sequence length="59" mass="6679">MQNNNKVAKDAKASILKPQFRHTSMPLQEAHWQMKPEQKPHGPGSMYGPIHVSENSDKP</sequence>
<evidence type="ECO:0000256" key="1">
    <source>
        <dbReference type="SAM" id="MobiDB-lite"/>
    </source>
</evidence>
<dbReference type="GeneID" id="17044132"/>
<accession>I0Z659</accession>
<proteinExistence type="predicted"/>
<dbReference type="EMBL" id="AGSI01000003">
    <property type="protein sequence ID" value="EIE26128.1"/>
    <property type="molecule type" value="Genomic_DNA"/>
</dbReference>
<dbReference type="AlphaFoldDB" id="I0Z659"/>
<dbReference type="Proteomes" id="UP000007264">
    <property type="component" value="Unassembled WGS sequence"/>
</dbReference>